<evidence type="ECO:0000313" key="2">
    <source>
        <dbReference type="Proteomes" id="UP000274429"/>
    </source>
</evidence>
<keyword evidence="2" id="KW-1185">Reference proteome</keyword>
<dbReference type="Proteomes" id="UP000274429">
    <property type="component" value="Unassembled WGS sequence"/>
</dbReference>
<evidence type="ECO:0000313" key="3">
    <source>
        <dbReference type="WBParaSite" id="TTAC_0001146201-mRNA-1"/>
    </source>
</evidence>
<evidence type="ECO:0000313" key="1">
    <source>
        <dbReference type="EMBL" id="VDM36526.1"/>
    </source>
</evidence>
<name>A0A0R3XD35_HYDTA</name>
<dbReference type="AlphaFoldDB" id="A0A0R3XD35"/>
<organism evidence="3">
    <name type="scientific">Hydatigena taeniaeformis</name>
    <name type="common">Feline tapeworm</name>
    <name type="synonym">Taenia taeniaeformis</name>
    <dbReference type="NCBI Taxonomy" id="6205"/>
    <lineage>
        <taxon>Eukaryota</taxon>
        <taxon>Metazoa</taxon>
        <taxon>Spiralia</taxon>
        <taxon>Lophotrochozoa</taxon>
        <taxon>Platyhelminthes</taxon>
        <taxon>Cestoda</taxon>
        <taxon>Eucestoda</taxon>
        <taxon>Cyclophyllidea</taxon>
        <taxon>Taeniidae</taxon>
        <taxon>Hydatigera</taxon>
    </lineage>
</organism>
<protein>
    <submittedName>
        <fullName evidence="1 3">Uncharacterized protein</fullName>
    </submittedName>
</protein>
<dbReference type="WBParaSite" id="TTAC_0001146201-mRNA-1">
    <property type="protein sequence ID" value="TTAC_0001146201-mRNA-1"/>
    <property type="gene ID" value="TTAC_0001146201"/>
</dbReference>
<reference evidence="3" key="1">
    <citation type="submission" date="2017-02" db="UniProtKB">
        <authorList>
            <consortium name="WormBaseParasite"/>
        </authorList>
    </citation>
    <scope>IDENTIFICATION</scope>
</reference>
<reference evidence="1 2" key="2">
    <citation type="submission" date="2018-11" db="EMBL/GenBank/DDBJ databases">
        <authorList>
            <consortium name="Pathogen Informatics"/>
        </authorList>
    </citation>
    <scope>NUCLEOTIDE SEQUENCE [LARGE SCALE GENOMIC DNA]</scope>
</reference>
<gene>
    <name evidence="1" type="ORF">TTAC_LOCUS11445</name>
</gene>
<accession>A0A0R3XD35</accession>
<sequence>MVMTLLRRYYWLFEANAESRVEEVIDDVHLTPTVGADAGSSLDFIYLKALLERLCCTLTEVMANAISICDPFEGAKDHQGPPTGEMEALEQTLFAPITRLNTAECNFEHPPEVRGLLTTLDPTPCRLDAPPSPIQTTPLPQQGTPPPISALTVTTSYCLHFTTLTYFSSLSCLRFKPAYCSTSVTFPSPPIALFTGQVRRYAGVRLGVWYVISNPFPSFAAS</sequence>
<proteinExistence type="predicted"/>
<dbReference type="EMBL" id="UYWX01024221">
    <property type="protein sequence ID" value="VDM36526.1"/>
    <property type="molecule type" value="Genomic_DNA"/>
</dbReference>